<sequence length="150" mass="16683">MNGNGSILLESSLENTWDGLFDPDILEKCMMGCKKLTHIDKNTYLAELKIGVPPVSGKYESHIVTEEVEKFKTYRLIIKAEGDSGGVEATSLINLTKETDEKTLLSYSFEAEVNGKASKVGDRILKGVGKLLIQDFFKKFGKELKKAYTI</sequence>
<evidence type="ECO:0000313" key="1">
    <source>
        <dbReference type="EMBL" id="NEY74161.1"/>
    </source>
</evidence>
<evidence type="ECO:0000313" key="2">
    <source>
        <dbReference type="Proteomes" id="UP000481043"/>
    </source>
</evidence>
<comment type="caution">
    <text evidence="1">The sequence shown here is derived from an EMBL/GenBank/DDBJ whole genome shotgun (WGS) entry which is preliminary data.</text>
</comment>
<dbReference type="EMBL" id="JAAIWM010000015">
    <property type="protein sequence ID" value="NEY74161.1"/>
    <property type="molecule type" value="Genomic_DNA"/>
</dbReference>
<reference evidence="1 2" key="1">
    <citation type="submission" date="2020-02" db="EMBL/GenBank/DDBJ databases">
        <title>Bacillus aquiflavi sp. nov., isolated from yellow water of strong flavor Chinese baijiu in Yibin region of China.</title>
        <authorList>
            <person name="Xie J."/>
        </authorList>
    </citation>
    <scope>NUCLEOTIDE SEQUENCE [LARGE SCALE GENOMIC DNA]</scope>
    <source>
        <strain evidence="1 2">SA4</strain>
    </source>
</reference>
<keyword evidence="2" id="KW-1185">Reference proteome</keyword>
<proteinExistence type="predicted"/>
<organism evidence="1 2">
    <name type="scientific">Bacillus mesophilus</name>
    <dbReference type="NCBI Taxonomy" id="1808955"/>
    <lineage>
        <taxon>Bacteria</taxon>
        <taxon>Bacillati</taxon>
        <taxon>Bacillota</taxon>
        <taxon>Bacilli</taxon>
        <taxon>Bacillales</taxon>
        <taxon>Bacillaceae</taxon>
        <taxon>Bacillus</taxon>
    </lineage>
</organism>
<dbReference type="CDD" id="cd05018">
    <property type="entry name" value="CoxG"/>
    <property type="match status" value="1"/>
</dbReference>
<dbReference type="PANTHER" id="PTHR38588:SF1">
    <property type="entry name" value="BLL0334 PROTEIN"/>
    <property type="match status" value="1"/>
</dbReference>
<name>A0A6M0QCS4_9BACI</name>
<dbReference type="InterPro" id="IPR010419">
    <property type="entry name" value="CO_DH_gsu"/>
</dbReference>
<dbReference type="PANTHER" id="PTHR38588">
    <property type="entry name" value="BLL0334 PROTEIN"/>
    <property type="match status" value="1"/>
</dbReference>
<dbReference type="Proteomes" id="UP000481043">
    <property type="component" value="Unassembled WGS sequence"/>
</dbReference>
<accession>A0A6M0QCS4</accession>
<dbReference type="SUPFAM" id="SSF55961">
    <property type="entry name" value="Bet v1-like"/>
    <property type="match status" value="1"/>
</dbReference>
<dbReference type="Gene3D" id="3.30.530.20">
    <property type="match status" value="1"/>
</dbReference>
<dbReference type="Pfam" id="PF06240">
    <property type="entry name" value="COXG"/>
    <property type="match status" value="1"/>
</dbReference>
<gene>
    <name evidence="1" type="ORF">G4D63_20895</name>
</gene>
<dbReference type="AlphaFoldDB" id="A0A6M0QCS4"/>
<dbReference type="InterPro" id="IPR023393">
    <property type="entry name" value="START-like_dom_sf"/>
</dbReference>
<protein>
    <submittedName>
        <fullName evidence="1">Carbon monoxide dehydrogenase subunit G</fullName>
    </submittedName>
</protein>
<dbReference type="RefSeq" id="WP_163182027.1">
    <property type="nucleotide sequence ID" value="NZ_JAAIWM010000015.1"/>
</dbReference>